<evidence type="ECO:0000256" key="1">
    <source>
        <dbReference type="SAM" id="MobiDB-lite"/>
    </source>
</evidence>
<evidence type="ECO:0000313" key="2">
    <source>
        <dbReference type="EMBL" id="UXC17418.1"/>
    </source>
</evidence>
<feature type="region of interest" description="Disordered" evidence="1">
    <location>
        <begin position="62"/>
        <end position="84"/>
    </location>
</feature>
<dbReference type="RefSeq" id="WP_021026177.1">
    <property type="nucleotide sequence ID" value="NZ_CP104377.1"/>
</dbReference>
<keyword evidence="3" id="KW-1185">Reference proteome</keyword>
<protein>
    <submittedName>
        <fullName evidence="2">Uncharacterized protein</fullName>
    </submittedName>
</protein>
<sequence length="84" mass="9545">MNFSSIDWSQAPEDARWWAMDGDGHAYWYCRPQIAAATTFWFAARHPAPSFGYARDFRQSLQARPAPAEESAPARAAASRLLRR</sequence>
<gene>
    <name evidence="2" type="ORF">N4T19_17150</name>
</gene>
<dbReference type="EMBL" id="CP104377">
    <property type="protein sequence ID" value="UXC17418.1"/>
    <property type="molecule type" value="Genomic_DNA"/>
</dbReference>
<organism evidence="2 3">
    <name type="scientific">Comamonas squillarum</name>
    <dbReference type="NCBI Taxonomy" id="2977320"/>
    <lineage>
        <taxon>Bacteria</taxon>
        <taxon>Pseudomonadati</taxon>
        <taxon>Pseudomonadota</taxon>
        <taxon>Betaproteobacteria</taxon>
        <taxon>Burkholderiales</taxon>
        <taxon>Comamonadaceae</taxon>
        <taxon>Comamonas</taxon>
    </lineage>
</organism>
<reference evidence="2" key="1">
    <citation type="submission" date="2022-09" db="EMBL/GenBank/DDBJ databases">
        <title>Bacterial diversity in gut of crayfish and pufferfish.</title>
        <authorList>
            <person name="Huang Y."/>
        </authorList>
    </citation>
    <scope>NUCLEOTIDE SEQUENCE</scope>
    <source>
        <strain evidence="2">PR12</strain>
    </source>
</reference>
<name>A0ABY5ZVE0_9BURK</name>
<accession>A0ABY5ZVE0</accession>
<dbReference type="Proteomes" id="UP001058290">
    <property type="component" value="Chromosome"/>
</dbReference>
<feature type="compositionally biased region" description="Low complexity" evidence="1">
    <location>
        <begin position="63"/>
        <end position="84"/>
    </location>
</feature>
<proteinExistence type="predicted"/>
<evidence type="ECO:0000313" key="3">
    <source>
        <dbReference type="Proteomes" id="UP001058290"/>
    </source>
</evidence>